<sequence length="225" mass="23175">MPVLGAFVAVALVVGLGHAAATARPQVSASPEAPPIVAPHERETNDNGDAVREGRDYAFQGRINGKPIHWSCSNSIPVAIEGKVPAGAAAALEFVVDRLAAASNLPLTIEPGTALRDDGNGAIRIRYVDEGEPAYGMKVSGSVVGKGGPTYSSSGVIQSGRVIVRNDMDPTTPTGQQVLMHEIGHALGLDHSQEGLREVMTPTSPHDAKPVLGPGDRVALAAVGC</sequence>
<feature type="chain" id="PRO_5038777630" description="Peptidase M10 metallopeptidase domain-containing protein" evidence="6">
    <location>
        <begin position="20"/>
        <end position="225"/>
    </location>
</feature>
<dbReference type="GO" id="GO:0004222">
    <property type="term" value="F:metalloendopeptidase activity"/>
    <property type="evidence" value="ECO:0007669"/>
    <property type="project" value="InterPro"/>
</dbReference>
<dbReference type="AlphaFoldDB" id="A0A7Z0C2C2"/>
<dbReference type="RefSeq" id="WP_179530782.1">
    <property type="nucleotide sequence ID" value="NZ_BAAAPP010000004.1"/>
</dbReference>
<dbReference type="GO" id="GO:0031012">
    <property type="term" value="C:extracellular matrix"/>
    <property type="evidence" value="ECO:0007669"/>
    <property type="project" value="InterPro"/>
</dbReference>
<evidence type="ECO:0000256" key="4">
    <source>
        <dbReference type="ARBA" id="ARBA00022833"/>
    </source>
</evidence>
<reference evidence="8 9" key="1">
    <citation type="submission" date="2020-07" db="EMBL/GenBank/DDBJ databases">
        <title>Sequencing the genomes of 1000 actinobacteria strains.</title>
        <authorList>
            <person name="Klenk H.-P."/>
        </authorList>
    </citation>
    <scope>NUCLEOTIDE SEQUENCE [LARGE SCALE GENOMIC DNA]</scope>
    <source>
        <strain evidence="8 9">DSM 18248</strain>
    </source>
</reference>
<feature type="compositionally biased region" description="Basic and acidic residues" evidence="5">
    <location>
        <begin position="39"/>
        <end position="51"/>
    </location>
</feature>
<evidence type="ECO:0000256" key="5">
    <source>
        <dbReference type="SAM" id="MobiDB-lite"/>
    </source>
</evidence>
<feature type="domain" description="Peptidase M10 metallopeptidase" evidence="7">
    <location>
        <begin position="176"/>
        <end position="205"/>
    </location>
</feature>
<name>A0A7Z0C2C2_9ACTN</name>
<dbReference type="Pfam" id="PF00413">
    <property type="entry name" value="Peptidase_M10"/>
    <property type="match status" value="1"/>
</dbReference>
<evidence type="ECO:0000256" key="1">
    <source>
        <dbReference type="ARBA" id="ARBA00022670"/>
    </source>
</evidence>
<dbReference type="Gene3D" id="3.40.390.10">
    <property type="entry name" value="Collagenase (Catalytic Domain)"/>
    <property type="match status" value="1"/>
</dbReference>
<keyword evidence="1" id="KW-0645">Protease</keyword>
<feature type="signal peptide" evidence="6">
    <location>
        <begin position="1"/>
        <end position="19"/>
    </location>
</feature>
<comment type="caution">
    <text evidence="8">The sequence shown here is derived from an EMBL/GenBank/DDBJ whole genome shotgun (WGS) entry which is preliminary data.</text>
</comment>
<dbReference type="Proteomes" id="UP000537326">
    <property type="component" value="Unassembled WGS sequence"/>
</dbReference>
<proteinExistence type="predicted"/>
<evidence type="ECO:0000256" key="3">
    <source>
        <dbReference type="ARBA" id="ARBA00022801"/>
    </source>
</evidence>
<keyword evidence="2" id="KW-0479">Metal-binding</keyword>
<dbReference type="InterPro" id="IPR024079">
    <property type="entry name" value="MetalloPept_cat_dom_sf"/>
</dbReference>
<dbReference type="EMBL" id="JACBZI010000001">
    <property type="protein sequence ID" value="NYI09863.1"/>
    <property type="molecule type" value="Genomic_DNA"/>
</dbReference>
<gene>
    <name evidence="8" type="ORF">BKA05_001378</name>
</gene>
<evidence type="ECO:0000256" key="6">
    <source>
        <dbReference type="SAM" id="SignalP"/>
    </source>
</evidence>
<dbReference type="GO" id="GO:0008270">
    <property type="term" value="F:zinc ion binding"/>
    <property type="evidence" value="ECO:0007669"/>
    <property type="project" value="InterPro"/>
</dbReference>
<dbReference type="SUPFAM" id="SSF55486">
    <property type="entry name" value="Metalloproteases ('zincins'), catalytic domain"/>
    <property type="match status" value="1"/>
</dbReference>
<keyword evidence="6" id="KW-0732">Signal</keyword>
<protein>
    <recommendedName>
        <fullName evidence="7">Peptidase M10 metallopeptidase domain-containing protein</fullName>
    </recommendedName>
</protein>
<keyword evidence="3" id="KW-0378">Hydrolase</keyword>
<keyword evidence="9" id="KW-1185">Reference proteome</keyword>
<feature type="region of interest" description="Disordered" evidence="5">
    <location>
        <begin position="23"/>
        <end position="51"/>
    </location>
</feature>
<organism evidence="8 9">
    <name type="scientific">Nocardioides marinus</name>
    <dbReference type="NCBI Taxonomy" id="374514"/>
    <lineage>
        <taxon>Bacteria</taxon>
        <taxon>Bacillati</taxon>
        <taxon>Actinomycetota</taxon>
        <taxon>Actinomycetes</taxon>
        <taxon>Propionibacteriales</taxon>
        <taxon>Nocardioidaceae</taxon>
        <taxon>Nocardioides</taxon>
    </lineage>
</organism>
<dbReference type="GO" id="GO:0006508">
    <property type="term" value="P:proteolysis"/>
    <property type="evidence" value="ECO:0007669"/>
    <property type="project" value="UniProtKB-KW"/>
</dbReference>
<evidence type="ECO:0000313" key="8">
    <source>
        <dbReference type="EMBL" id="NYI09863.1"/>
    </source>
</evidence>
<accession>A0A7Z0C2C2</accession>
<evidence type="ECO:0000259" key="7">
    <source>
        <dbReference type="Pfam" id="PF00413"/>
    </source>
</evidence>
<dbReference type="InterPro" id="IPR001818">
    <property type="entry name" value="Pept_M10_metallopeptidase"/>
</dbReference>
<evidence type="ECO:0000313" key="9">
    <source>
        <dbReference type="Proteomes" id="UP000537326"/>
    </source>
</evidence>
<keyword evidence="4" id="KW-0862">Zinc</keyword>
<evidence type="ECO:0000256" key="2">
    <source>
        <dbReference type="ARBA" id="ARBA00022723"/>
    </source>
</evidence>